<dbReference type="InterPro" id="IPR029058">
    <property type="entry name" value="AB_hydrolase_fold"/>
</dbReference>
<dbReference type="GO" id="GO:0016787">
    <property type="term" value="F:hydrolase activity"/>
    <property type="evidence" value="ECO:0007669"/>
    <property type="project" value="InterPro"/>
</dbReference>
<gene>
    <name evidence="2" type="ORF">A1O9_13000</name>
</gene>
<evidence type="ECO:0000313" key="3">
    <source>
        <dbReference type="Proteomes" id="UP000027920"/>
    </source>
</evidence>
<accession>A0A072NV57</accession>
<dbReference type="VEuPathDB" id="FungiDB:A1O9_13000"/>
<proteinExistence type="predicted"/>
<reference evidence="2 3" key="1">
    <citation type="submission" date="2013-03" db="EMBL/GenBank/DDBJ databases">
        <title>The Genome Sequence of Exophiala aquamarina CBS 119918.</title>
        <authorList>
            <consortium name="The Broad Institute Genomics Platform"/>
            <person name="Cuomo C."/>
            <person name="de Hoog S."/>
            <person name="Gorbushina A."/>
            <person name="Walker B."/>
            <person name="Young S.K."/>
            <person name="Zeng Q."/>
            <person name="Gargeya S."/>
            <person name="Fitzgerald M."/>
            <person name="Haas B."/>
            <person name="Abouelleil A."/>
            <person name="Allen A.W."/>
            <person name="Alvarado L."/>
            <person name="Arachchi H.M."/>
            <person name="Berlin A.M."/>
            <person name="Chapman S.B."/>
            <person name="Gainer-Dewar J."/>
            <person name="Goldberg J."/>
            <person name="Griggs A."/>
            <person name="Gujja S."/>
            <person name="Hansen M."/>
            <person name="Howarth C."/>
            <person name="Imamovic A."/>
            <person name="Ireland A."/>
            <person name="Larimer J."/>
            <person name="McCowan C."/>
            <person name="Murphy C."/>
            <person name="Pearson M."/>
            <person name="Poon T.W."/>
            <person name="Priest M."/>
            <person name="Roberts A."/>
            <person name="Saif S."/>
            <person name="Shea T."/>
            <person name="Sisk P."/>
            <person name="Sykes S."/>
            <person name="Wortman J."/>
            <person name="Nusbaum C."/>
            <person name="Birren B."/>
        </authorList>
    </citation>
    <scope>NUCLEOTIDE SEQUENCE [LARGE SCALE GENOMIC DNA]</scope>
    <source>
        <strain evidence="2 3">CBS 119918</strain>
    </source>
</reference>
<comment type="caution">
    <text evidence="2">The sequence shown here is derived from an EMBL/GenBank/DDBJ whole genome shotgun (WGS) entry which is preliminary data.</text>
</comment>
<organism evidence="2 3">
    <name type="scientific">Exophiala aquamarina CBS 119918</name>
    <dbReference type="NCBI Taxonomy" id="1182545"/>
    <lineage>
        <taxon>Eukaryota</taxon>
        <taxon>Fungi</taxon>
        <taxon>Dikarya</taxon>
        <taxon>Ascomycota</taxon>
        <taxon>Pezizomycotina</taxon>
        <taxon>Eurotiomycetes</taxon>
        <taxon>Chaetothyriomycetidae</taxon>
        <taxon>Chaetothyriales</taxon>
        <taxon>Herpotrichiellaceae</taxon>
        <taxon>Exophiala</taxon>
    </lineage>
</organism>
<evidence type="ECO:0000313" key="2">
    <source>
        <dbReference type="EMBL" id="KEF50938.1"/>
    </source>
</evidence>
<sequence>MKEWGPILFQVLLVPITDNTATTSTNDCWKKFEKAPGLSAEKMLFYRELYLQNADTLHWEVSPLFASPEQFQKLPPALIVVAEVDILQSDGRRYAAKMEDYGVEAEVVVMKRLPHAALTLGGVLGEVEGFVQRICGAVRKAFDTRTSQIDSLPASHNTQIDR</sequence>
<name>A0A072NV57_9EURO</name>
<dbReference type="STRING" id="1182545.A0A072NV57"/>
<protein>
    <recommendedName>
        <fullName evidence="1">Alpha/beta hydrolase fold-3 domain-containing protein</fullName>
    </recommendedName>
</protein>
<dbReference type="RefSeq" id="XP_013253528.1">
    <property type="nucleotide sequence ID" value="XM_013398074.1"/>
</dbReference>
<dbReference type="AlphaFoldDB" id="A0A072NV57"/>
<dbReference type="EMBL" id="AMGV01000041">
    <property type="protein sequence ID" value="KEF50938.1"/>
    <property type="molecule type" value="Genomic_DNA"/>
</dbReference>
<dbReference type="Proteomes" id="UP000027920">
    <property type="component" value="Unassembled WGS sequence"/>
</dbReference>
<dbReference type="Pfam" id="PF07859">
    <property type="entry name" value="Abhydrolase_3"/>
    <property type="match status" value="1"/>
</dbReference>
<dbReference type="OrthoDB" id="408631at2759"/>
<dbReference type="SUPFAM" id="SSF53474">
    <property type="entry name" value="alpha/beta-Hydrolases"/>
    <property type="match status" value="1"/>
</dbReference>
<keyword evidence="3" id="KW-1185">Reference proteome</keyword>
<dbReference type="Gene3D" id="3.40.50.1820">
    <property type="entry name" value="alpha/beta hydrolase"/>
    <property type="match status" value="1"/>
</dbReference>
<evidence type="ECO:0000259" key="1">
    <source>
        <dbReference type="Pfam" id="PF07859"/>
    </source>
</evidence>
<dbReference type="InterPro" id="IPR013094">
    <property type="entry name" value="AB_hydrolase_3"/>
</dbReference>
<feature type="domain" description="Alpha/beta hydrolase fold-3" evidence="1">
    <location>
        <begin position="7"/>
        <end position="117"/>
    </location>
</feature>
<dbReference type="HOGENOM" id="CLU_1635398_0_0_1"/>
<dbReference type="GeneID" id="25287893"/>